<protein>
    <recommendedName>
        <fullName evidence="3">DUF1905 domain-containing protein</fullName>
    </recommendedName>
</protein>
<dbReference type="InterPro" id="IPR015018">
    <property type="entry name" value="DUF1905"/>
</dbReference>
<dbReference type="RefSeq" id="WP_157270222.1">
    <property type="nucleotide sequence ID" value="NZ_LT629776.1"/>
</dbReference>
<dbReference type="Gene3D" id="2.40.30.100">
    <property type="entry name" value="AF2212/PG0164-like"/>
    <property type="match status" value="1"/>
</dbReference>
<dbReference type="STRING" id="545619.SAMN04489860_0236"/>
<keyword evidence="2" id="KW-1185">Reference proteome</keyword>
<dbReference type="eggNOG" id="ENOG5032YNP">
    <property type="taxonomic scope" value="Bacteria"/>
</dbReference>
<evidence type="ECO:0000313" key="2">
    <source>
        <dbReference type="Proteomes" id="UP000185663"/>
    </source>
</evidence>
<dbReference type="OrthoDB" id="9808666at2"/>
<accession>A0A1H1MHZ5</accession>
<dbReference type="AlphaFoldDB" id="A0A1H1MHZ5"/>
<gene>
    <name evidence="1" type="ORF">SAMN04489860_0236</name>
</gene>
<dbReference type="EMBL" id="LT629776">
    <property type="protein sequence ID" value="SDR85985.1"/>
    <property type="molecule type" value="Genomic_DNA"/>
</dbReference>
<dbReference type="InterPro" id="IPR037079">
    <property type="entry name" value="AF2212/PG0164-like_sf"/>
</dbReference>
<dbReference type="SUPFAM" id="SSF141694">
    <property type="entry name" value="AF2212/PG0164-like"/>
    <property type="match status" value="1"/>
</dbReference>
<reference evidence="1 2" key="1">
    <citation type="submission" date="2016-10" db="EMBL/GenBank/DDBJ databases">
        <authorList>
            <person name="de Groot N.N."/>
        </authorList>
    </citation>
    <scope>NUCLEOTIDE SEQUENCE [LARGE SCALE GENOMIC DNA]</scope>
    <source>
        <strain evidence="1 2">DSM 22126</strain>
    </source>
</reference>
<proteinExistence type="predicted"/>
<evidence type="ECO:0000313" key="1">
    <source>
        <dbReference type="EMBL" id="SDR85985.1"/>
    </source>
</evidence>
<evidence type="ECO:0008006" key="3">
    <source>
        <dbReference type="Google" id="ProtNLM"/>
    </source>
</evidence>
<dbReference type="Pfam" id="PF08922">
    <property type="entry name" value="DUF1905"/>
    <property type="match status" value="1"/>
</dbReference>
<sequence>MVHFTFASEVFRWKPDQAWYFATVPEDVTDAIRSLPLPPKGFGSVRVRVEVGASRWETSLFPDSARGCYLLPLKKAVRTAEELDEGATAHVTLTIRDV</sequence>
<dbReference type="Proteomes" id="UP000185663">
    <property type="component" value="Chromosome I"/>
</dbReference>
<organism evidence="1 2">
    <name type="scientific">Paraoerskovia marina</name>
    <dbReference type="NCBI Taxonomy" id="545619"/>
    <lineage>
        <taxon>Bacteria</taxon>
        <taxon>Bacillati</taxon>
        <taxon>Actinomycetota</taxon>
        <taxon>Actinomycetes</taxon>
        <taxon>Micrococcales</taxon>
        <taxon>Cellulomonadaceae</taxon>
        <taxon>Paraoerskovia</taxon>
    </lineage>
</organism>
<name>A0A1H1MHZ5_9CELL</name>